<name>A0A3B3DUI2_ORYME</name>
<dbReference type="AlphaFoldDB" id="A0A3B3DUI2"/>
<proteinExistence type="predicted"/>
<dbReference type="Proteomes" id="UP000261560">
    <property type="component" value="Unplaced"/>
</dbReference>
<accession>A0A3B3DUI2</accession>
<sequence>MSLARSRLHDEVLKAGYICVCRSESLSAETRSVQNSPGYRLTKSRSESDLSQPESDEEGYNLSGRRNIDLDLTFSQKKKGNRLLIIPLRLKRIGLNGRCGTGTNHIGFGLHHNRLMAACAGMPMFILSSYEPFHSC</sequence>
<reference evidence="2" key="1">
    <citation type="submission" date="2025-08" db="UniProtKB">
        <authorList>
            <consortium name="Ensembl"/>
        </authorList>
    </citation>
    <scope>IDENTIFICATION</scope>
</reference>
<keyword evidence="3" id="KW-1185">Reference proteome</keyword>
<dbReference type="Ensembl" id="ENSOMET00000027153.1">
    <property type="protein sequence ID" value="ENSOMEP00000033763.1"/>
    <property type="gene ID" value="ENSOMEG00000019927.1"/>
</dbReference>
<feature type="region of interest" description="Disordered" evidence="1">
    <location>
        <begin position="28"/>
        <end position="62"/>
    </location>
</feature>
<evidence type="ECO:0000313" key="2">
    <source>
        <dbReference type="Ensembl" id="ENSOMEP00000033763.1"/>
    </source>
</evidence>
<feature type="compositionally biased region" description="Polar residues" evidence="1">
    <location>
        <begin position="28"/>
        <end position="37"/>
    </location>
</feature>
<evidence type="ECO:0000256" key="1">
    <source>
        <dbReference type="SAM" id="MobiDB-lite"/>
    </source>
</evidence>
<evidence type="ECO:0000313" key="3">
    <source>
        <dbReference type="Proteomes" id="UP000261560"/>
    </source>
</evidence>
<dbReference type="GeneTree" id="ENSGT00940000177441"/>
<dbReference type="STRING" id="30732.ENSOMEP00000033763"/>
<dbReference type="PaxDb" id="30732-ENSOMEP00000033763"/>
<organism evidence="2 3">
    <name type="scientific">Oryzias melastigma</name>
    <name type="common">Marine medaka</name>
    <dbReference type="NCBI Taxonomy" id="30732"/>
    <lineage>
        <taxon>Eukaryota</taxon>
        <taxon>Metazoa</taxon>
        <taxon>Chordata</taxon>
        <taxon>Craniata</taxon>
        <taxon>Vertebrata</taxon>
        <taxon>Euteleostomi</taxon>
        <taxon>Actinopterygii</taxon>
        <taxon>Neopterygii</taxon>
        <taxon>Teleostei</taxon>
        <taxon>Neoteleostei</taxon>
        <taxon>Acanthomorphata</taxon>
        <taxon>Ovalentaria</taxon>
        <taxon>Atherinomorphae</taxon>
        <taxon>Beloniformes</taxon>
        <taxon>Adrianichthyidae</taxon>
        <taxon>Oryziinae</taxon>
        <taxon>Oryzias</taxon>
    </lineage>
</organism>
<reference evidence="2" key="2">
    <citation type="submission" date="2025-09" db="UniProtKB">
        <authorList>
            <consortium name="Ensembl"/>
        </authorList>
    </citation>
    <scope>IDENTIFICATION</scope>
</reference>
<protein>
    <submittedName>
        <fullName evidence="2">Uncharacterized protein</fullName>
    </submittedName>
</protein>